<protein>
    <submittedName>
        <fullName evidence="1">Uncharacterized protein</fullName>
    </submittedName>
</protein>
<evidence type="ECO:0000313" key="1">
    <source>
        <dbReference type="EMBL" id="BCI56065.1"/>
    </source>
</evidence>
<dbReference type="AlphaFoldDB" id="A0A6S6PCA1"/>
<name>A0A6S6PCA1_9MYCO</name>
<proteinExistence type="predicted"/>
<sequence length="456" mass="47185">MLPSRSRLEGWNPDSLTFTGQAVTAGGDTVLEAIDRINNNVKIMPETKAWAGPAHDAASKMFDRAHGSTTAFRDSTSAIGDALTDGANTIGAARTALLSKADEVDCGPLNVSEGWVVLIDPGAQTAEEIAQLMDLVAIEQAAINDLLVAVDEADRRAADNVMAAARALGFVPPTSGGLPGMMTPGAQRPADDVPNPRDPLGLMQQATVRGEEMATTVRETSSGYNDEGHLEKTLVMQDGSKHVITEIAANPHNRIVDRTITEDHYDANGNLISWTSSTTTPSGYKKTIMNWADGTQYVVDEPPDGIRSGGFNLADGRHSALPPDSPILMTTVPERIGDVLTGLETHIGDGGKIPMLSMEAVGKVETGAKYGGPTLGVMSSMYDFLAAPTPADKCVSVFAGAFSLTGNALGGAGGAAAGSFVPIPGAVPVLAVGAGYAAGEWMKSIGTKVGTVLCGA</sequence>
<reference evidence="1 2" key="1">
    <citation type="submission" date="2020-07" db="EMBL/GenBank/DDBJ databases">
        <title>Complete genome sequence of Mycolicibacterium litorale like strain isolated from cardiac implantable electronic device infection.</title>
        <authorList>
            <person name="Fukano H."/>
            <person name="Miyama H."/>
            <person name="Hoshino Y."/>
        </authorList>
    </citation>
    <scope>NUCLEOTIDE SEQUENCE [LARGE SCALE GENOMIC DNA]</scope>
    <source>
        <strain evidence="1 2">NIIDNTM18</strain>
    </source>
</reference>
<evidence type="ECO:0000313" key="2">
    <source>
        <dbReference type="Proteomes" id="UP000515734"/>
    </source>
</evidence>
<gene>
    <name evidence="1" type="ORF">NIIDNTM18_53430</name>
</gene>
<dbReference type="Proteomes" id="UP000515734">
    <property type="component" value="Chromosome"/>
</dbReference>
<dbReference type="EMBL" id="AP023287">
    <property type="protein sequence ID" value="BCI56065.1"/>
    <property type="molecule type" value="Genomic_DNA"/>
</dbReference>
<dbReference type="RefSeq" id="WP_185293676.1">
    <property type="nucleotide sequence ID" value="NZ_AP023287.1"/>
</dbReference>
<accession>A0A6S6PCA1</accession>
<organism evidence="1 2">
    <name type="scientific">Mycolicibacterium litorale</name>
    <dbReference type="NCBI Taxonomy" id="758802"/>
    <lineage>
        <taxon>Bacteria</taxon>
        <taxon>Bacillati</taxon>
        <taxon>Actinomycetota</taxon>
        <taxon>Actinomycetes</taxon>
        <taxon>Mycobacteriales</taxon>
        <taxon>Mycobacteriaceae</taxon>
        <taxon>Mycolicibacterium</taxon>
    </lineage>
</organism>